<feature type="region of interest" description="Disordered" evidence="1">
    <location>
        <begin position="75"/>
        <end position="122"/>
    </location>
</feature>
<accession>A0A7J8GKA8</accession>
<evidence type="ECO:0000313" key="2">
    <source>
        <dbReference type="EMBL" id="KAF6460544.1"/>
    </source>
</evidence>
<name>A0A7J8GKA8_MOLMO</name>
<dbReference type="InParanoid" id="A0A7J8GKA8"/>
<proteinExistence type="predicted"/>
<reference evidence="2 3" key="1">
    <citation type="journal article" date="2020" name="Nature">
        <title>Six reference-quality genomes reveal evolution of bat adaptations.</title>
        <authorList>
            <person name="Jebb D."/>
            <person name="Huang Z."/>
            <person name="Pippel M."/>
            <person name="Hughes G.M."/>
            <person name="Lavrichenko K."/>
            <person name="Devanna P."/>
            <person name="Winkler S."/>
            <person name="Jermiin L.S."/>
            <person name="Skirmuntt E.C."/>
            <person name="Katzourakis A."/>
            <person name="Burkitt-Gray L."/>
            <person name="Ray D.A."/>
            <person name="Sullivan K.A.M."/>
            <person name="Roscito J.G."/>
            <person name="Kirilenko B.M."/>
            <person name="Davalos L.M."/>
            <person name="Corthals A.P."/>
            <person name="Power M.L."/>
            <person name="Jones G."/>
            <person name="Ransome R.D."/>
            <person name="Dechmann D.K.N."/>
            <person name="Locatelli A.G."/>
            <person name="Puechmaille S.J."/>
            <person name="Fedrigo O."/>
            <person name="Jarvis E.D."/>
            <person name="Hiller M."/>
            <person name="Vernes S.C."/>
            <person name="Myers E.W."/>
            <person name="Teeling E.C."/>
        </authorList>
    </citation>
    <scope>NUCLEOTIDE SEQUENCE [LARGE SCALE GENOMIC DNA]</scope>
    <source>
        <strain evidence="2">MMolMol1</strain>
        <tissue evidence="2">Muscle</tissue>
    </source>
</reference>
<dbReference type="Proteomes" id="UP000550707">
    <property type="component" value="Unassembled WGS sequence"/>
</dbReference>
<feature type="compositionally biased region" description="Pro residues" evidence="1">
    <location>
        <begin position="1"/>
        <end position="10"/>
    </location>
</feature>
<dbReference type="AlphaFoldDB" id="A0A7J8GKA8"/>
<evidence type="ECO:0000313" key="3">
    <source>
        <dbReference type="Proteomes" id="UP000550707"/>
    </source>
</evidence>
<comment type="caution">
    <text evidence="2">The sequence shown here is derived from an EMBL/GenBank/DDBJ whole genome shotgun (WGS) entry which is preliminary data.</text>
</comment>
<keyword evidence="3" id="KW-1185">Reference proteome</keyword>
<evidence type="ECO:0000256" key="1">
    <source>
        <dbReference type="SAM" id="MobiDB-lite"/>
    </source>
</evidence>
<sequence>MPTAAPPPSATGPERATSAAPHSFPYLSQPHPAARRFSLMASRDPAPAPAPLTPRARARPTLPCALAPTLVGCEHAPPPPRTQVARPPHRPCSSHHPPFGCADRHPPPHPPRARTSHRTPADWPACGPLARDRGLKAADWASVIRSSSLIDRCSRFTLFLGSSSQLALVEVSFISNWCNSVAPNPDSLS</sequence>
<organism evidence="2 3">
    <name type="scientific">Molossus molossus</name>
    <name type="common">Pallas' mastiff bat</name>
    <name type="synonym">Vespertilio molossus</name>
    <dbReference type="NCBI Taxonomy" id="27622"/>
    <lineage>
        <taxon>Eukaryota</taxon>
        <taxon>Metazoa</taxon>
        <taxon>Chordata</taxon>
        <taxon>Craniata</taxon>
        <taxon>Vertebrata</taxon>
        <taxon>Euteleostomi</taxon>
        <taxon>Mammalia</taxon>
        <taxon>Eutheria</taxon>
        <taxon>Laurasiatheria</taxon>
        <taxon>Chiroptera</taxon>
        <taxon>Yangochiroptera</taxon>
        <taxon>Molossidae</taxon>
        <taxon>Molossus</taxon>
    </lineage>
</organism>
<dbReference type="EMBL" id="JACASF010000009">
    <property type="protein sequence ID" value="KAF6460544.1"/>
    <property type="molecule type" value="Genomic_DNA"/>
</dbReference>
<feature type="region of interest" description="Disordered" evidence="1">
    <location>
        <begin position="1"/>
        <end position="58"/>
    </location>
</feature>
<gene>
    <name evidence="2" type="ORF">HJG59_011457</name>
</gene>
<protein>
    <submittedName>
        <fullName evidence="2">Uncharacterized protein</fullName>
    </submittedName>
</protein>